<dbReference type="eggNOG" id="ENOG50336C6">
    <property type="taxonomic scope" value="Bacteria"/>
</dbReference>
<reference evidence="2 3" key="1">
    <citation type="journal article" date="2011" name="J. Bacteriol.">
        <title>Genome sequence of Methyloversatilis universalis FAM5T, a methylotrophic representative of the order Rhodocyclales.</title>
        <authorList>
            <person name="Kittichotirat W."/>
            <person name="Good N.M."/>
            <person name="Hall R."/>
            <person name="Bringel F."/>
            <person name="Lajus A."/>
            <person name="Medigue C."/>
            <person name="Smalley N.E."/>
            <person name="Beck D."/>
            <person name="Bumgarner R."/>
            <person name="Vuilleumier S."/>
            <person name="Kalyuzhnaya M.G."/>
        </authorList>
    </citation>
    <scope>NUCLEOTIDE SEQUENCE [LARGE SCALE GENOMIC DNA]</scope>
    <source>
        <strain evidence="3">ATCC BAA-1314 / JCM 13912 / FAM5</strain>
    </source>
</reference>
<gene>
    <name evidence="2" type="ORF">METUNv1_01438</name>
</gene>
<evidence type="ECO:0000313" key="2">
    <source>
        <dbReference type="EMBL" id="EGK72322.1"/>
    </source>
</evidence>
<dbReference type="OrthoDB" id="8565198at2"/>
<dbReference type="RefSeq" id="WP_008060270.1">
    <property type="nucleotide sequence ID" value="NZ_AFHG01000041.1"/>
</dbReference>
<dbReference type="STRING" id="1000565.METUNv1_01438"/>
<keyword evidence="1" id="KW-0732">Signal</keyword>
<proteinExistence type="predicted"/>
<name>F5RAV1_METUF</name>
<keyword evidence="3" id="KW-1185">Reference proteome</keyword>
<dbReference type="Proteomes" id="UP000005019">
    <property type="component" value="Unassembled WGS sequence"/>
</dbReference>
<feature type="chain" id="PRO_5003325786" evidence="1">
    <location>
        <begin position="26"/>
        <end position="148"/>
    </location>
</feature>
<protein>
    <submittedName>
        <fullName evidence="2">Uncharacterized protein</fullName>
    </submittedName>
</protein>
<sequence>MIPPSSVHRALLVGALCLAVWPAVARVSSAAPLSAPRIEGLWRWTDESQCVESYEYRGDGSGRVVSGDESTDVSYVFSPVPVADDFFELNVTIRRNSGGKDCLGQNGDDAGETYRVFVYFRQGGDSHLVCYRPDMSQCFGPLQRQPRF</sequence>
<dbReference type="EMBL" id="AFHG01000041">
    <property type="protein sequence ID" value="EGK72322.1"/>
    <property type="molecule type" value="Genomic_DNA"/>
</dbReference>
<organism evidence="2 3">
    <name type="scientific">Methyloversatilis universalis (strain ATCC BAA-1314 / DSM 25237 / JCM 13912 / CCUG 52030 / FAM5)</name>
    <dbReference type="NCBI Taxonomy" id="1000565"/>
    <lineage>
        <taxon>Bacteria</taxon>
        <taxon>Pseudomonadati</taxon>
        <taxon>Pseudomonadota</taxon>
        <taxon>Betaproteobacteria</taxon>
        <taxon>Nitrosomonadales</taxon>
        <taxon>Sterolibacteriaceae</taxon>
        <taxon>Methyloversatilis</taxon>
    </lineage>
</organism>
<feature type="signal peptide" evidence="1">
    <location>
        <begin position="1"/>
        <end position="25"/>
    </location>
</feature>
<evidence type="ECO:0000313" key="3">
    <source>
        <dbReference type="Proteomes" id="UP000005019"/>
    </source>
</evidence>
<evidence type="ECO:0000256" key="1">
    <source>
        <dbReference type="SAM" id="SignalP"/>
    </source>
</evidence>
<dbReference type="AlphaFoldDB" id="F5RAV1"/>
<accession>F5RAV1</accession>
<comment type="caution">
    <text evidence="2">The sequence shown here is derived from an EMBL/GenBank/DDBJ whole genome shotgun (WGS) entry which is preliminary data.</text>
</comment>